<comment type="caution">
    <text evidence="3">The sequence shown here is derived from an EMBL/GenBank/DDBJ whole genome shotgun (WGS) entry which is preliminary data.</text>
</comment>
<keyword evidence="1" id="KW-0175">Coiled coil</keyword>
<accession>A0A839VDD7</accession>
<protein>
    <submittedName>
        <fullName evidence="3">Uncharacterized protein</fullName>
    </submittedName>
</protein>
<dbReference type="Proteomes" id="UP000547614">
    <property type="component" value="Unassembled WGS sequence"/>
</dbReference>
<evidence type="ECO:0000256" key="1">
    <source>
        <dbReference type="SAM" id="Coils"/>
    </source>
</evidence>
<proteinExistence type="predicted"/>
<gene>
    <name evidence="3" type="ORF">FHR94_003341</name>
</gene>
<feature type="region of interest" description="Disordered" evidence="2">
    <location>
        <begin position="29"/>
        <end position="52"/>
    </location>
</feature>
<evidence type="ECO:0000313" key="3">
    <source>
        <dbReference type="EMBL" id="MBB3192065.1"/>
    </source>
</evidence>
<evidence type="ECO:0000313" key="4">
    <source>
        <dbReference type="Proteomes" id="UP000547614"/>
    </source>
</evidence>
<keyword evidence="4" id="KW-1185">Reference proteome</keyword>
<feature type="coiled-coil region" evidence="1">
    <location>
        <begin position="52"/>
        <end position="79"/>
    </location>
</feature>
<name>A0A839VDD7_9GAMM</name>
<evidence type="ECO:0000256" key="2">
    <source>
        <dbReference type="SAM" id="MobiDB-lite"/>
    </source>
</evidence>
<dbReference type="RefSeq" id="WP_183327330.1">
    <property type="nucleotide sequence ID" value="NZ_JACHXP010000021.1"/>
</dbReference>
<sequence length="126" mass="14523">MIKAMDELLQHWADQHRGQGMRQCSPLGQLVEFGGIPPRSSSPKGSRDPLNLGEMDDAAWQVEQALQQLEDKHQVLAHEHYRWNGYSDEKARRLGLARQTYYDRLQSLHEALLGVLRADHRKARRA</sequence>
<reference evidence="3 4" key="1">
    <citation type="submission" date="2020-08" db="EMBL/GenBank/DDBJ databases">
        <title>Genomic Encyclopedia of Type Strains, Phase III (KMG-III): the genomes of soil and plant-associated and newly described type strains.</title>
        <authorList>
            <person name="Whitman W."/>
        </authorList>
    </citation>
    <scope>NUCLEOTIDE SEQUENCE [LARGE SCALE GENOMIC DNA]</scope>
    <source>
        <strain evidence="3 4">CECT 7282</strain>
    </source>
</reference>
<organism evidence="3 4">
    <name type="scientific">Halomonas cerina</name>
    <dbReference type="NCBI Taxonomy" id="447424"/>
    <lineage>
        <taxon>Bacteria</taxon>
        <taxon>Pseudomonadati</taxon>
        <taxon>Pseudomonadota</taxon>
        <taxon>Gammaproteobacteria</taxon>
        <taxon>Oceanospirillales</taxon>
        <taxon>Halomonadaceae</taxon>
        <taxon>Halomonas</taxon>
    </lineage>
</organism>
<dbReference type="EMBL" id="JACHXP010000021">
    <property type="protein sequence ID" value="MBB3192065.1"/>
    <property type="molecule type" value="Genomic_DNA"/>
</dbReference>
<dbReference type="AlphaFoldDB" id="A0A839VDD7"/>